<keyword evidence="2" id="KW-1133">Transmembrane helix</keyword>
<evidence type="ECO:0000256" key="1">
    <source>
        <dbReference type="SAM" id="MobiDB-lite"/>
    </source>
</evidence>
<dbReference type="EMBL" id="JBBPBN010000020">
    <property type="protein sequence ID" value="KAK9016297.1"/>
    <property type="molecule type" value="Genomic_DNA"/>
</dbReference>
<evidence type="ECO:0000256" key="2">
    <source>
        <dbReference type="SAM" id="Phobius"/>
    </source>
</evidence>
<protein>
    <submittedName>
        <fullName evidence="3">Uncharacterized protein</fullName>
    </submittedName>
</protein>
<gene>
    <name evidence="3" type="ORF">V6N11_078799</name>
</gene>
<evidence type="ECO:0000313" key="3">
    <source>
        <dbReference type="EMBL" id="KAK9016297.1"/>
    </source>
</evidence>
<reference evidence="3 4" key="1">
    <citation type="journal article" date="2024" name="G3 (Bethesda)">
        <title>Genome assembly of Hibiscus sabdariffa L. provides insights into metabolisms of medicinal natural products.</title>
        <authorList>
            <person name="Kim T."/>
        </authorList>
    </citation>
    <scope>NUCLEOTIDE SEQUENCE [LARGE SCALE GENOMIC DNA]</scope>
    <source>
        <strain evidence="3">TK-2024</strain>
        <tissue evidence="3">Old leaves</tissue>
    </source>
</reference>
<keyword evidence="4" id="KW-1185">Reference proteome</keyword>
<sequence length="291" mass="32843">MRIAACKNIEEIIQGGDDDDDEISFPLLNSLELDYLPKLESFCSSDKYTFGFPSLQFLLLQECPKMKMFSQGHSNTPLLHKVRLNEWGDKQDRWEGSLDTTIQKLFREKHAMIDEYEDSKEDQSNPSTTIESEECENSNEDQTENQLMPMLPLLVFSVLIKIGWLPRNEPVFEDFRVGHLLSRFYEIDADRSVLFSCPLGVMNTTTAELQAIKMGMEVHVSFAATFGNGMVDAVAKVPAFLLSSGFTVGRACYRICFPLVLCIVLSLALAVLVCILGPVFETLALSQFHLF</sequence>
<keyword evidence="2" id="KW-0472">Membrane</keyword>
<feature type="transmembrane region" description="Helical" evidence="2">
    <location>
        <begin position="255"/>
        <end position="280"/>
    </location>
</feature>
<feature type="region of interest" description="Disordered" evidence="1">
    <location>
        <begin position="116"/>
        <end position="143"/>
    </location>
</feature>
<accession>A0ABR2RUB0</accession>
<dbReference type="Proteomes" id="UP001396334">
    <property type="component" value="Unassembled WGS sequence"/>
</dbReference>
<proteinExistence type="predicted"/>
<feature type="compositionally biased region" description="Acidic residues" evidence="1">
    <location>
        <begin position="131"/>
        <end position="143"/>
    </location>
</feature>
<comment type="caution">
    <text evidence="3">The sequence shown here is derived from an EMBL/GenBank/DDBJ whole genome shotgun (WGS) entry which is preliminary data.</text>
</comment>
<evidence type="ECO:0000313" key="4">
    <source>
        <dbReference type="Proteomes" id="UP001396334"/>
    </source>
</evidence>
<organism evidence="3 4">
    <name type="scientific">Hibiscus sabdariffa</name>
    <name type="common">roselle</name>
    <dbReference type="NCBI Taxonomy" id="183260"/>
    <lineage>
        <taxon>Eukaryota</taxon>
        <taxon>Viridiplantae</taxon>
        <taxon>Streptophyta</taxon>
        <taxon>Embryophyta</taxon>
        <taxon>Tracheophyta</taxon>
        <taxon>Spermatophyta</taxon>
        <taxon>Magnoliopsida</taxon>
        <taxon>eudicotyledons</taxon>
        <taxon>Gunneridae</taxon>
        <taxon>Pentapetalae</taxon>
        <taxon>rosids</taxon>
        <taxon>malvids</taxon>
        <taxon>Malvales</taxon>
        <taxon>Malvaceae</taxon>
        <taxon>Malvoideae</taxon>
        <taxon>Hibiscus</taxon>
    </lineage>
</organism>
<name>A0ABR2RUB0_9ROSI</name>
<keyword evidence="2" id="KW-0812">Transmembrane</keyword>